<organism evidence="2 3">
    <name type="scientific">Candidatus Chisholmbacteria bacterium RIFCSPHIGHO2_01_FULL_49_18</name>
    <dbReference type="NCBI Taxonomy" id="1797590"/>
    <lineage>
        <taxon>Bacteria</taxon>
        <taxon>Candidatus Chisholmiibacteriota</taxon>
    </lineage>
</organism>
<name>A0A1G1VN94_9BACT</name>
<dbReference type="NCBIfam" id="TIGR01552">
    <property type="entry name" value="phd_fam"/>
    <property type="match status" value="1"/>
</dbReference>
<evidence type="ECO:0000313" key="3">
    <source>
        <dbReference type="Proteomes" id="UP000179069"/>
    </source>
</evidence>
<dbReference type="SUPFAM" id="SSF143120">
    <property type="entry name" value="YefM-like"/>
    <property type="match status" value="1"/>
</dbReference>
<dbReference type="AlphaFoldDB" id="A0A1G1VN94"/>
<dbReference type="EMBL" id="MHCI01000009">
    <property type="protein sequence ID" value="OGY16868.1"/>
    <property type="molecule type" value="Genomic_DNA"/>
</dbReference>
<proteinExistence type="inferred from homology"/>
<dbReference type="InterPro" id="IPR036165">
    <property type="entry name" value="YefM-like_sf"/>
</dbReference>
<gene>
    <name evidence="2" type="ORF">A2785_03830</name>
</gene>
<accession>A0A1G1VN94</accession>
<comment type="similarity">
    <text evidence="1">Belongs to the phD/YefM antitoxin family.</text>
</comment>
<protein>
    <recommendedName>
        <fullName evidence="4">Antitoxin</fullName>
    </recommendedName>
</protein>
<reference evidence="2 3" key="1">
    <citation type="journal article" date="2016" name="Nat. Commun.">
        <title>Thousands of microbial genomes shed light on interconnected biogeochemical processes in an aquifer system.</title>
        <authorList>
            <person name="Anantharaman K."/>
            <person name="Brown C.T."/>
            <person name="Hug L.A."/>
            <person name="Sharon I."/>
            <person name="Castelle C.J."/>
            <person name="Probst A.J."/>
            <person name="Thomas B.C."/>
            <person name="Singh A."/>
            <person name="Wilkins M.J."/>
            <person name="Karaoz U."/>
            <person name="Brodie E.L."/>
            <person name="Williams K.H."/>
            <person name="Hubbard S.S."/>
            <person name="Banfield J.F."/>
        </authorList>
    </citation>
    <scope>NUCLEOTIDE SEQUENCE [LARGE SCALE GENOMIC DNA]</scope>
</reference>
<evidence type="ECO:0000313" key="2">
    <source>
        <dbReference type="EMBL" id="OGY16868.1"/>
    </source>
</evidence>
<evidence type="ECO:0008006" key="4">
    <source>
        <dbReference type="Google" id="ProtNLM"/>
    </source>
</evidence>
<comment type="caution">
    <text evidence="2">The sequence shown here is derived from an EMBL/GenBank/DDBJ whole genome shotgun (WGS) entry which is preliminary data.</text>
</comment>
<dbReference type="Gene3D" id="3.40.1620.10">
    <property type="entry name" value="YefM-like domain"/>
    <property type="match status" value="1"/>
</dbReference>
<dbReference type="Proteomes" id="UP000179069">
    <property type="component" value="Unassembled WGS sequence"/>
</dbReference>
<evidence type="ECO:0000256" key="1">
    <source>
        <dbReference type="ARBA" id="ARBA00009981"/>
    </source>
</evidence>
<sequence>MFYKVYNMEYSNLMHSYQTRSIKETREQLSQLVEEVAIAKKRYLITKFGKPKAMMIPVDKQLVTKKGNTKLAGFGIWKHRQDMKDSAQWVAQKRKQWSSRLRSR</sequence>